<sequence length="358" mass="40589">MKYKLVLAVGHEQITDQIKKFDEVEVVEENGDIEIIEEVMEFVDADFAVINTMLSAEKSLHFAQRAQQMQVKVICIVADFKMDRKLILSLAGCGVTAFVQIDELYRIPECLEAYPEQFDYQLLQDHAEEGETAGAKSAVQKRKTTVAVLGIMPRIGTTTHALSLAKYLNDRGYKTAYIELNGSDYIRQLAATYTAAEEDAAAGKVTYEGLDMYYDPGSVPKALRLPYLFYIYDFGDIHGLRSREQITWLEKDIKVLVAGTKPNEIDQFQYAVKQVYNQNTKYLFNFCSQAEQHDVKVRMGSRTDATYFASWLPDPFATVDENVYLAEMMADALAKAGDVTESVKESKAQKSGFWRRKR</sequence>
<dbReference type="AlphaFoldDB" id="A0A845QL55"/>
<name>A0A845QL55_9FIRM</name>
<dbReference type="CDD" id="cd01983">
    <property type="entry name" value="SIMIBI"/>
    <property type="match status" value="1"/>
</dbReference>
<evidence type="ECO:0008006" key="3">
    <source>
        <dbReference type="Google" id="ProtNLM"/>
    </source>
</evidence>
<dbReference type="RefSeq" id="WP_160202084.1">
    <property type="nucleotide sequence ID" value="NZ_QXWK01000015.1"/>
</dbReference>
<protein>
    <recommendedName>
        <fullName evidence="3">Flp pilus assembly protein, ATPase CpaE</fullName>
    </recommendedName>
</protein>
<keyword evidence="2" id="KW-1185">Reference proteome</keyword>
<dbReference type="Proteomes" id="UP000446866">
    <property type="component" value="Unassembled WGS sequence"/>
</dbReference>
<evidence type="ECO:0000313" key="1">
    <source>
        <dbReference type="EMBL" id="NBH61801.1"/>
    </source>
</evidence>
<evidence type="ECO:0000313" key="2">
    <source>
        <dbReference type="Proteomes" id="UP000446866"/>
    </source>
</evidence>
<proteinExistence type="predicted"/>
<gene>
    <name evidence="1" type="ORF">D0435_09065</name>
</gene>
<reference evidence="1 2" key="1">
    <citation type="submission" date="2018-08" db="EMBL/GenBank/DDBJ databases">
        <title>Murine metabolic-syndrome-specific gut microbial biobank.</title>
        <authorList>
            <person name="Liu C."/>
        </authorList>
    </citation>
    <scope>NUCLEOTIDE SEQUENCE [LARGE SCALE GENOMIC DNA]</scope>
    <source>
        <strain evidence="1 2">28</strain>
    </source>
</reference>
<comment type="caution">
    <text evidence="1">The sequence shown here is derived from an EMBL/GenBank/DDBJ whole genome shotgun (WGS) entry which is preliminary data.</text>
</comment>
<dbReference type="EMBL" id="QXWK01000015">
    <property type="protein sequence ID" value="NBH61801.1"/>
    <property type="molecule type" value="Genomic_DNA"/>
</dbReference>
<accession>A0A845QL55</accession>
<organism evidence="1 2">
    <name type="scientific">Anaerotruncus colihominis</name>
    <dbReference type="NCBI Taxonomy" id="169435"/>
    <lineage>
        <taxon>Bacteria</taxon>
        <taxon>Bacillati</taxon>
        <taxon>Bacillota</taxon>
        <taxon>Clostridia</taxon>
        <taxon>Eubacteriales</taxon>
        <taxon>Oscillospiraceae</taxon>
        <taxon>Anaerotruncus</taxon>
    </lineage>
</organism>